<dbReference type="InterPro" id="IPR017211">
    <property type="entry name" value="UCP037465_Znf"/>
</dbReference>
<dbReference type="GeneID" id="31843986"/>
<evidence type="ECO:0000313" key="1">
    <source>
        <dbReference type="EMBL" id="AGK60615.1"/>
    </source>
</evidence>
<dbReference type="RefSeq" id="WP_015590214.1">
    <property type="nucleotide sequence ID" value="NC_021169.1"/>
</dbReference>
<dbReference type="AlphaFoldDB" id="N0BKC5"/>
<protein>
    <submittedName>
        <fullName evidence="1">Uncharacterized protein</fullName>
    </submittedName>
</protein>
<sequence>MKCYICKEQGKNTDAIYIVCGMGDSKNRVRHLS</sequence>
<keyword evidence="2" id="KW-1185">Reference proteome</keyword>
<dbReference type="EMBL" id="CP005290">
    <property type="protein sequence ID" value="AGK60615.1"/>
    <property type="molecule type" value="Genomic_DNA"/>
</dbReference>
<dbReference type="STRING" id="387631.Asulf_00595"/>
<reference evidence="1 2" key="1">
    <citation type="journal article" date="2013" name="Genome Announc.">
        <title>Complete Genome Sequence of the Thermophilic and Facultatively Chemolithoautotrophic Sulfate Reducer Archaeoglobus sulfaticallidus Strain PM70-1T.</title>
        <authorList>
            <person name="Stokke R."/>
            <person name="Hocking W.P."/>
            <person name="Steinsbu B.O."/>
            <person name="Steen I.H."/>
        </authorList>
    </citation>
    <scope>NUCLEOTIDE SEQUENCE [LARGE SCALE GENOMIC DNA]</scope>
    <source>
        <strain evidence="1">PM70-1</strain>
    </source>
</reference>
<dbReference type="KEGG" id="ast:Asulf_00595"/>
<evidence type="ECO:0000313" key="2">
    <source>
        <dbReference type="Proteomes" id="UP000013307"/>
    </source>
</evidence>
<dbReference type="Pfam" id="PF09947">
    <property type="entry name" value="DUF2180"/>
    <property type="match status" value="1"/>
</dbReference>
<organism evidence="1 2">
    <name type="scientific">Archaeoglobus sulfaticallidus PM70-1</name>
    <dbReference type="NCBI Taxonomy" id="387631"/>
    <lineage>
        <taxon>Archaea</taxon>
        <taxon>Methanobacteriati</taxon>
        <taxon>Methanobacteriota</taxon>
        <taxon>Archaeoglobi</taxon>
        <taxon>Archaeoglobales</taxon>
        <taxon>Archaeoglobaceae</taxon>
        <taxon>Archaeoglobus</taxon>
    </lineage>
</organism>
<proteinExistence type="predicted"/>
<accession>N0BKC5</accession>
<gene>
    <name evidence="1" type="ORF">Asulf_00595</name>
</gene>
<dbReference type="HOGENOM" id="CLU_3379834_0_0_2"/>
<name>N0BKC5_9EURY</name>
<dbReference type="Proteomes" id="UP000013307">
    <property type="component" value="Chromosome"/>
</dbReference>